<evidence type="ECO:0000256" key="4">
    <source>
        <dbReference type="ARBA" id="ARBA00022840"/>
    </source>
</evidence>
<dbReference type="PANTHER" id="PTHR44329:SF288">
    <property type="entry name" value="MITOGEN-ACTIVATED PROTEIN KINASE KINASE KINASE 20"/>
    <property type="match status" value="1"/>
</dbReference>
<evidence type="ECO:0000256" key="2">
    <source>
        <dbReference type="ARBA" id="ARBA00022741"/>
    </source>
</evidence>
<evidence type="ECO:0000256" key="5">
    <source>
        <dbReference type="ARBA" id="ARBA00047899"/>
    </source>
</evidence>
<reference evidence="8 9" key="1">
    <citation type="journal article" date="2013" name="Genome Biol.">
        <title>Genome of Acanthamoeba castellanii highlights extensive lateral gene transfer and early evolution of tyrosine kinase signaling.</title>
        <authorList>
            <person name="Clarke M."/>
            <person name="Lohan A.J."/>
            <person name="Liu B."/>
            <person name="Lagkouvardos I."/>
            <person name="Roy S."/>
            <person name="Zafar N."/>
            <person name="Bertelli C."/>
            <person name="Schilde C."/>
            <person name="Kianianmomeni A."/>
            <person name="Burglin T.R."/>
            <person name="Frech C."/>
            <person name="Turcotte B."/>
            <person name="Kopec K.O."/>
            <person name="Synnott J.M."/>
            <person name="Choo C."/>
            <person name="Paponov I."/>
            <person name="Finkler A."/>
            <person name="Soon Heng Tan C."/>
            <person name="Hutchins A.P."/>
            <person name="Weinmeier T."/>
            <person name="Rattei T."/>
            <person name="Chu J.S."/>
            <person name="Gimenez G."/>
            <person name="Irimia M."/>
            <person name="Rigden D.J."/>
            <person name="Fitzpatrick D.A."/>
            <person name="Lorenzo-Morales J."/>
            <person name="Bateman A."/>
            <person name="Chiu C.H."/>
            <person name="Tang P."/>
            <person name="Hegemann P."/>
            <person name="Fromm H."/>
            <person name="Raoult D."/>
            <person name="Greub G."/>
            <person name="Miranda-Saavedra D."/>
            <person name="Chen N."/>
            <person name="Nash P."/>
            <person name="Ginger M.L."/>
            <person name="Horn M."/>
            <person name="Schaap P."/>
            <person name="Caler L."/>
            <person name="Loftus B."/>
        </authorList>
    </citation>
    <scope>NUCLEOTIDE SEQUENCE [LARGE SCALE GENOMIC DNA]</scope>
    <source>
        <strain evidence="8 9">Neff</strain>
    </source>
</reference>
<keyword evidence="2" id="KW-0547">Nucleotide-binding</keyword>
<dbReference type="InterPro" id="IPR011009">
    <property type="entry name" value="Kinase-like_dom_sf"/>
</dbReference>
<dbReference type="KEGG" id="acan:ACA1_342910"/>
<dbReference type="Proteomes" id="UP000011083">
    <property type="component" value="Unassembled WGS sequence"/>
</dbReference>
<keyword evidence="1" id="KW-0808">Transferase</keyword>
<dbReference type="GO" id="GO:0006508">
    <property type="term" value="P:proteolysis"/>
    <property type="evidence" value="ECO:0007669"/>
    <property type="project" value="InterPro"/>
</dbReference>
<dbReference type="Pfam" id="PF07714">
    <property type="entry name" value="PK_Tyr_Ser-Thr"/>
    <property type="match status" value="1"/>
</dbReference>
<evidence type="ECO:0000256" key="1">
    <source>
        <dbReference type="ARBA" id="ARBA00022679"/>
    </source>
</evidence>
<dbReference type="RefSeq" id="XP_004352685.1">
    <property type="nucleotide sequence ID" value="XM_004352633.1"/>
</dbReference>
<dbReference type="GO" id="GO:0005524">
    <property type="term" value="F:ATP binding"/>
    <property type="evidence" value="ECO:0007669"/>
    <property type="project" value="UniProtKB-KW"/>
</dbReference>
<dbReference type="OrthoDB" id="1840988at2759"/>
<accession>L8HD52</accession>
<comment type="catalytic activity">
    <reaction evidence="5">
        <text>L-threonyl-[protein] + ATP = O-phospho-L-threonyl-[protein] + ADP + H(+)</text>
        <dbReference type="Rhea" id="RHEA:46608"/>
        <dbReference type="Rhea" id="RHEA-COMP:11060"/>
        <dbReference type="Rhea" id="RHEA-COMP:11605"/>
        <dbReference type="ChEBI" id="CHEBI:15378"/>
        <dbReference type="ChEBI" id="CHEBI:30013"/>
        <dbReference type="ChEBI" id="CHEBI:30616"/>
        <dbReference type="ChEBI" id="CHEBI:61977"/>
        <dbReference type="ChEBI" id="CHEBI:456216"/>
        <dbReference type="EC" id="2.7.11.1"/>
    </reaction>
</comment>
<evidence type="ECO:0000313" key="8">
    <source>
        <dbReference type="EMBL" id="ELR23157.1"/>
    </source>
</evidence>
<dbReference type="SUPFAM" id="SSF52743">
    <property type="entry name" value="Subtilisin-like"/>
    <property type="match status" value="1"/>
</dbReference>
<dbReference type="InterPro" id="IPR051681">
    <property type="entry name" value="Ser/Thr_Kinases-Pseudokinases"/>
</dbReference>
<dbReference type="InterPro" id="IPR020635">
    <property type="entry name" value="Tyr_kinase_cat_dom"/>
</dbReference>
<organism evidence="8 9">
    <name type="scientific">Acanthamoeba castellanii (strain ATCC 30010 / Neff)</name>
    <dbReference type="NCBI Taxonomy" id="1257118"/>
    <lineage>
        <taxon>Eukaryota</taxon>
        <taxon>Amoebozoa</taxon>
        <taxon>Discosea</taxon>
        <taxon>Longamoebia</taxon>
        <taxon>Centramoebida</taxon>
        <taxon>Acanthamoebidae</taxon>
        <taxon>Acanthamoeba</taxon>
    </lineage>
</organism>
<evidence type="ECO:0000256" key="3">
    <source>
        <dbReference type="ARBA" id="ARBA00022777"/>
    </source>
</evidence>
<protein>
    <submittedName>
        <fullName evidence="8">MLKrelated kinase</fullName>
    </submittedName>
</protein>
<dbReference type="GeneID" id="14924130"/>
<dbReference type="EMBL" id="KB007860">
    <property type="protein sequence ID" value="ELR23157.1"/>
    <property type="molecule type" value="Genomic_DNA"/>
</dbReference>
<dbReference type="Gene3D" id="1.10.510.10">
    <property type="entry name" value="Transferase(Phosphotransferase) domain 1"/>
    <property type="match status" value="1"/>
</dbReference>
<proteinExistence type="predicted"/>
<dbReference type="PANTHER" id="PTHR44329">
    <property type="entry name" value="SERINE/THREONINE-PROTEIN KINASE TNNI3K-RELATED"/>
    <property type="match status" value="1"/>
</dbReference>
<evidence type="ECO:0000256" key="6">
    <source>
        <dbReference type="ARBA" id="ARBA00048679"/>
    </source>
</evidence>
<dbReference type="GO" id="GO:0004713">
    <property type="term" value="F:protein tyrosine kinase activity"/>
    <property type="evidence" value="ECO:0007669"/>
    <property type="project" value="InterPro"/>
</dbReference>
<comment type="catalytic activity">
    <reaction evidence="6">
        <text>L-seryl-[protein] + ATP = O-phospho-L-seryl-[protein] + ADP + H(+)</text>
        <dbReference type="Rhea" id="RHEA:17989"/>
        <dbReference type="Rhea" id="RHEA-COMP:9863"/>
        <dbReference type="Rhea" id="RHEA-COMP:11604"/>
        <dbReference type="ChEBI" id="CHEBI:15378"/>
        <dbReference type="ChEBI" id="CHEBI:29999"/>
        <dbReference type="ChEBI" id="CHEBI:30616"/>
        <dbReference type="ChEBI" id="CHEBI:83421"/>
        <dbReference type="ChEBI" id="CHEBI:456216"/>
        <dbReference type="EC" id="2.7.11.1"/>
    </reaction>
</comment>
<dbReference type="SMART" id="SM00219">
    <property type="entry name" value="TyrKc"/>
    <property type="match status" value="1"/>
</dbReference>
<name>L8HD52_ACACF</name>
<keyword evidence="4" id="KW-0067">ATP-binding</keyword>
<feature type="domain" description="Protein kinase" evidence="7">
    <location>
        <begin position="1"/>
        <end position="174"/>
    </location>
</feature>
<dbReference type="AlphaFoldDB" id="L8HD52"/>
<dbReference type="InterPro" id="IPR001245">
    <property type="entry name" value="Ser-Thr/Tyr_kinase_cat_dom"/>
</dbReference>
<keyword evidence="9" id="KW-1185">Reference proteome</keyword>
<sequence>MVVIHRDYIGDNISITKAIYQATLDGCHIINLSLGGHIAYHLMHATMQNTVNNGVLVVATVGNEDFALAQMKQENATTMPWCVTPAWTAPEIRHMERADVFSLGVIMWEVATRELPFAGDENARVALHIVEGKRPSIPANLPPGYADLMQACWHGEALQRPSAEQVAHMLAPLLLV</sequence>
<dbReference type="GO" id="GO:0004674">
    <property type="term" value="F:protein serine/threonine kinase activity"/>
    <property type="evidence" value="ECO:0007669"/>
    <property type="project" value="UniProtKB-EC"/>
</dbReference>
<dbReference type="PROSITE" id="PS50011">
    <property type="entry name" value="PROTEIN_KINASE_DOM"/>
    <property type="match status" value="1"/>
</dbReference>
<gene>
    <name evidence="8" type="ORF">ACA1_342910</name>
</gene>
<dbReference type="VEuPathDB" id="AmoebaDB:ACA1_342910"/>
<dbReference type="InterPro" id="IPR036852">
    <property type="entry name" value="Peptidase_S8/S53_dom_sf"/>
</dbReference>
<evidence type="ECO:0000313" key="9">
    <source>
        <dbReference type="Proteomes" id="UP000011083"/>
    </source>
</evidence>
<evidence type="ECO:0000259" key="7">
    <source>
        <dbReference type="PROSITE" id="PS50011"/>
    </source>
</evidence>
<dbReference type="GO" id="GO:0004252">
    <property type="term" value="F:serine-type endopeptidase activity"/>
    <property type="evidence" value="ECO:0007669"/>
    <property type="project" value="InterPro"/>
</dbReference>
<keyword evidence="3 8" id="KW-0418">Kinase</keyword>
<dbReference type="STRING" id="1257118.L8HD52"/>
<dbReference type="InterPro" id="IPR000719">
    <property type="entry name" value="Prot_kinase_dom"/>
</dbReference>
<dbReference type="SUPFAM" id="SSF56112">
    <property type="entry name" value="Protein kinase-like (PK-like)"/>
    <property type="match status" value="1"/>
</dbReference>